<reference evidence="3 4" key="1">
    <citation type="submission" date="2019-05" db="EMBL/GenBank/DDBJ databases">
        <title>Mikania micrantha, genome provides insights into the molecular mechanism of rapid growth.</title>
        <authorList>
            <person name="Liu B."/>
        </authorList>
    </citation>
    <scope>NUCLEOTIDE SEQUENCE [LARGE SCALE GENOMIC DNA]</scope>
    <source>
        <strain evidence="3">NLD-2019</strain>
        <tissue evidence="3">Leaf</tissue>
    </source>
</reference>
<protein>
    <submittedName>
        <fullName evidence="3">Uncharacterized protein</fullName>
    </submittedName>
</protein>
<feature type="signal peptide" evidence="2">
    <location>
        <begin position="1"/>
        <end position="28"/>
    </location>
</feature>
<dbReference type="AlphaFoldDB" id="A0A5N6PI24"/>
<dbReference type="OrthoDB" id="10586542at2759"/>
<sequence length="187" mass="20144">MTSLVNALNAVVNVRVLVMIVVVRPNRAHAPTGNGDRTSPAMVETKIDKSCHACGVTSTGFGIANRINKPMAIERVKGTIFAPCDWGVLGSVIEVTVVDAEMGLRGFAIGLKMEGLMEVLKNRAVDGGDRRRRGKLGALVAEACGGDLGRRRDRRWREGGRMAVEKTAEDSIGDGGCSRESERKVRR</sequence>
<feature type="compositionally biased region" description="Basic and acidic residues" evidence="1">
    <location>
        <begin position="158"/>
        <end position="169"/>
    </location>
</feature>
<feature type="chain" id="PRO_5024439441" evidence="2">
    <location>
        <begin position="29"/>
        <end position="187"/>
    </location>
</feature>
<feature type="region of interest" description="Disordered" evidence="1">
    <location>
        <begin position="158"/>
        <end position="187"/>
    </location>
</feature>
<feature type="compositionally biased region" description="Basic and acidic residues" evidence="1">
    <location>
        <begin position="177"/>
        <end position="187"/>
    </location>
</feature>
<keyword evidence="2" id="KW-0732">Signal</keyword>
<evidence type="ECO:0000256" key="1">
    <source>
        <dbReference type="SAM" id="MobiDB-lite"/>
    </source>
</evidence>
<organism evidence="3 4">
    <name type="scientific">Mikania micrantha</name>
    <name type="common">bitter vine</name>
    <dbReference type="NCBI Taxonomy" id="192012"/>
    <lineage>
        <taxon>Eukaryota</taxon>
        <taxon>Viridiplantae</taxon>
        <taxon>Streptophyta</taxon>
        <taxon>Embryophyta</taxon>
        <taxon>Tracheophyta</taxon>
        <taxon>Spermatophyta</taxon>
        <taxon>Magnoliopsida</taxon>
        <taxon>eudicotyledons</taxon>
        <taxon>Gunneridae</taxon>
        <taxon>Pentapetalae</taxon>
        <taxon>asterids</taxon>
        <taxon>campanulids</taxon>
        <taxon>Asterales</taxon>
        <taxon>Asteraceae</taxon>
        <taxon>Asteroideae</taxon>
        <taxon>Heliantheae alliance</taxon>
        <taxon>Eupatorieae</taxon>
        <taxon>Mikania</taxon>
    </lineage>
</organism>
<name>A0A5N6PI24_9ASTR</name>
<evidence type="ECO:0000313" key="4">
    <source>
        <dbReference type="Proteomes" id="UP000326396"/>
    </source>
</evidence>
<dbReference type="EMBL" id="SZYD01000004">
    <property type="protein sequence ID" value="KAD6454354.1"/>
    <property type="molecule type" value="Genomic_DNA"/>
</dbReference>
<gene>
    <name evidence="3" type="ORF">E3N88_09060</name>
</gene>
<accession>A0A5N6PI24</accession>
<evidence type="ECO:0000313" key="3">
    <source>
        <dbReference type="EMBL" id="KAD6454354.1"/>
    </source>
</evidence>
<proteinExistence type="predicted"/>
<keyword evidence="4" id="KW-1185">Reference proteome</keyword>
<dbReference type="Proteomes" id="UP000326396">
    <property type="component" value="Linkage Group LG12"/>
</dbReference>
<evidence type="ECO:0000256" key="2">
    <source>
        <dbReference type="SAM" id="SignalP"/>
    </source>
</evidence>
<comment type="caution">
    <text evidence="3">The sequence shown here is derived from an EMBL/GenBank/DDBJ whole genome shotgun (WGS) entry which is preliminary data.</text>
</comment>